<protein>
    <submittedName>
        <fullName evidence="1">Transcriptional regulator yeeY</fullName>
    </submittedName>
</protein>
<evidence type="ECO:0000313" key="2">
    <source>
        <dbReference type="Proteomes" id="UP000251721"/>
    </source>
</evidence>
<sequence length="30" mass="3600">MAWRSGNDGLAQRWWREALLRGDLLSQLYH</sequence>
<dbReference type="Proteomes" id="UP000251721">
    <property type="component" value="Unassembled WGS sequence"/>
</dbReference>
<gene>
    <name evidence="1" type="ORF">NCTC13465_06357</name>
</gene>
<name>A0A2X3FV07_KLEPN</name>
<organism evidence="1 2">
    <name type="scientific">Klebsiella pneumoniae</name>
    <dbReference type="NCBI Taxonomy" id="573"/>
    <lineage>
        <taxon>Bacteria</taxon>
        <taxon>Pseudomonadati</taxon>
        <taxon>Pseudomonadota</taxon>
        <taxon>Gammaproteobacteria</taxon>
        <taxon>Enterobacterales</taxon>
        <taxon>Enterobacteriaceae</taxon>
        <taxon>Klebsiella/Raoultella group</taxon>
        <taxon>Klebsiella</taxon>
        <taxon>Klebsiella pneumoniae complex</taxon>
    </lineage>
</organism>
<accession>A0A2X3FV07</accession>
<proteinExistence type="predicted"/>
<evidence type="ECO:0000313" key="1">
    <source>
        <dbReference type="EMBL" id="SQC60062.1"/>
    </source>
</evidence>
<dbReference type="EMBL" id="UAWQ01000020">
    <property type="protein sequence ID" value="SQC60062.1"/>
    <property type="molecule type" value="Genomic_DNA"/>
</dbReference>
<dbReference type="AlphaFoldDB" id="A0A2X3FV07"/>
<reference evidence="1 2" key="1">
    <citation type="submission" date="2018-06" db="EMBL/GenBank/DDBJ databases">
        <authorList>
            <consortium name="Pathogen Informatics"/>
            <person name="Doyle S."/>
        </authorList>
    </citation>
    <scope>NUCLEOTIDE SEQUENCE [LARGE SCALE GENOMIC DNA]</scope>
    <source>
        <strain evidence="1 2">NCTC13465</strain>
    </source>
</reference>